<dbReference type="Proteomes" id="UP000799779">
    <property type="component" value="Unassembled WGS sequence"/>
</dbReference>
<evidence type="ECO:0000313" key="1">
    <source>
        <dbReference type="EMBL" id="KAF2005342.1"/>
    </source>
</evidence>
<organism evidence="1 2">
    <name type="scientific">Amniculicola lignicola CBS 123094</name>
    <dbReference type="NCBI Taxonomy" id="1392246"/>
    <lineage>
        <taxon>Eukaryota</taxon>
        <taxon>Fungi</taxon>
        <taxon>Dikarya</taxon>
        <taxon>Ascomycota</taxon>
        <taxon>Pezizomycotina</taxon>
        <taxon>Dothideomycetes</taxon>
        <taxon>Pleosporomycetidae</taxon>
        <taxon>Pleosporales</taxon>
        <taxon>Amniculicolaceae</taxon>
        <taxon>Amniculicola</taxon>
    </lineage>
</organism>
<protein>
    <submittedName>
        <fullName evidence="1">Uncharacterized protein</fullName>
    </submittedName>
</protein>
<keyword evidence="2" id="KW-1185">Reference proteome</keyword>
<sequence>MRIGSSLQRWVYIVCSVSQSCVVESRLLVRWSTACWRLDSRIHRVRSRWAGGWCIAVRWGEEMVARVKSLHSDIICYERIIQVFRYPARRYNTTIIKCPFVSFVVSAYLHMQLFSRIDRVILKLNVLFFIFRLLIARTHLVRHYNVVNSPCV</sequence>
<dbReference type="PROSITE" id="PS51257">
    <property type="entry name" value="PROKAR_LIPOPROTEIN"/>
    <property type="match status" value="1"/>
</dbReference>
<reference evidence="1" key="1">
    <citation type="journal article" date="2020" name="Stud. Mycol.">
        <title>101 Dothideomycetes genomes: a test case for predicting lifestyles and emergence of pathogens.</title>
        <authorList>
            <person name="Haridas S."/>
            <person name="Albert R."/>
            <person name="Binder M."/>
            <person name="Bloem J."/>
            <person name="Labutti K."/>
            <person name="Salamov A."/>
            <person name="Andreopoulos B."/>
            <person name="Baker S."/>
            <person name="Barry K."/>
            <person name="Bills G."/>
            <person name="Bluhm B."/>
            <person name="Cannon C."/>
            <person name="Castanera R."/>
            <person name="Culley D."/>
            <person name="Daum C."/>
            <person name="Ezra D."/>
            <person name="Gonzalez J."/>
            <person name="Henrissat B."/>
            <person name="Kuo A."/>
            <person name="Liang C."/>
            <person name="Lipzen A."/>
            <person name="Lutzoni F."/>
            <person name="Magnuson J."/>
            <person name="Mondo S."/>
            <person name="Nolan M."/>
            <person name="Ohm R."/>
            <person name="Pangilinan J."/>
            <person name="Park H.-J."/>
            <person name="Ramirez L."/>
            <person name="Alfaro M."/>
            <person name="Sun H."/>
            <person name="Tritt A."/>
            <person name="Yoshinaga Y."/>
            <person name="Zwiers L.-H."/>
            <person name="Turgeon B."/>
            <person name="Goodwin S."/>
            <person name="Spatafora J."/>
            <person name="Crous P."/>
            <person name="Grigoriev I."/>
        </authorList>
    </citation>
    <scope>NUCLEOTIDE SEQUENCE</scope>
    <source>
        <strain evidence="1">CBS 123094</strain>
    </source>
</reference>
<name>A0A6A5WUG1_9PLEO</name>
<accession>A0A6A5WUG1</accession>
<gene>
    <name evidence="1" type="ORF">P154DRAFT_358057</name>
</gene>
<proteinExistence type="predicted"/>
<dbReference type="AlphaFoldDB" id="A0A6A5WUG1"/>
<dbReference type="EMBL" id="ML977564">
    <property type="protein sequence ID" value="KAF2005342.1"/>
    <property type="molecule type" value="Genomic_DNA"/>
</dbReference>
<evidence type="ECO:0000313" key="2">
    <source>
        <dbReference type="Proteomes" id="UP000799779"/>
    </source>
</evidence>